<evidence type="ECO:0000313" key="2">
    <source>
        <dbReference type="Proteomes" id="UP000053989"/>
    </source>
</evidence>
<reference evidence="1 2" key="1">
    <citation type="submission" date="2014-04" db="EMBL/GenBank/DDBJ databases">
        <authorList>
            <consortium name="DOE Joint Genome Institute"/>
            <person name="Kuo A."/>
            <person name="Kohler A."/>
            <person name="Nagy L.G."/>
            <person name="Floudas D."/>
            <person name="Copeland A."/>
            <person name="Barry K.W."/>
            <person name="Cichocki N."/>
            <person name="Veneault-Fourrey C."/>
            <person name="LaButti K."/>
            <person name="Lindquist E.A."/>
            <person name="Lipzen A."/>
            <person name="Lundell T."/>
            <person name="Morin E."/>
            <person name="Murat C."/>
            <person name="Sun H."/>
            <person name="Tunlid A."/>
            <person name="Henrissat B."/>
            <person name="Grigoriev I.V."/>
            <person name="Hibbett D.S."/>
            <person name="Martin F."/>
            <person name="Nordberg H.P."/>
            <person name="Cantor M.N."/>
            <person name="Hua S.X."/>
        </authorList>
    </citation>
    <scope>NUCLEOTIDE SEQUENCE [LARGE SCALE GENOMIC DNA]</scope>
    <source>
        <strain evidence="1 2">Foug A</strain>
    </source>
</reference>
<keyword evidence="2" id="KW-1185">Reference proteome</keyword>
<proteinExistence type="predicted"/>
<dbReference type="Proteomes" id="UP000053989">
    <property type="component" value="Unassembled WGS sequence"/>
</dbReference>
<organism evidence="1 2">
    <name type="scientific">Scleroderma citrinum Foug A</name>
    <dbReference type="NCBI Taxonomy" id="1036808"/>
    <lineage>
        <taxon>Eukaryota</taxon>
        <taxon>Fungi</taxon>
        <taxon>Dikarya</taxon>
        <taxon>Basidiomycota</taxon>
        <taxon>Agaricomycotina</taxon>
        <taxon>Agaricomycetes</taxon>
        <taxon>Agaricomycetidae</taxon>
        <taxon>Boletales</taxon>
        <taxon>Sclerodermatineae</taxon>
        <taxon>Sclerodermataceae</taxon>
        <taxon>Scleroderma</taxon>
    </lineage>
</organism>
<protein>
    <submittedName>
        <fullName evidence="1">Uncharacterized protein</fullName>
    </submittedName>
</protein>
<accession>A0A0C3DNR9</accession>
<gene>
    <name evidence="1" type="ORF">SCLCIDRAFT_1130835</name>
</gene>
<dbReference type="InParanoid" id="A0A0C3DNR9"/>
<dbReference type="HOGENOM" id="CLU_2943167_0_0_1"/>
<dbReference type="AlphaFoldDB" id="A0A0C3DNR9"/>
<evidence type="ECO:0000313" key="1">
    <source>
        <dbReference type="EMBL" id="KIM57646.1"/>
    </source>
</evidence>
<name>A0A0C3DNR9_9AGAM</name>
<sequence length="60" mass="6344">MAGIEIGRSKYNSSLVTRLVKLNDHGSAIFGTASQTTTTVPCAPTVGTRSKPWTTSYLNG</sequence>
<reference evidence="2" key="2">
    <citation type="submission" date="2015-01" db="EMBL/GenBank/DDBJ databases">
        <title>Evolutionary Origins and Diversification of the Mycorrhizal Mutualists.</title>
        <authorList>
            <consortium name="DOE Joint Genome Institute"/>
            <consortium name="Mycorrhizal Genomics Consortium"/>
            <person name="Kohler A."/>
            <person name="Kuo A."/>
            <person name="Nagy L.G."/>
            <person name="Floudas D."/>
            <person name="Copeland A."/>
            <person name="Barry K.W."/>
            <person name="Cichocki N."/>
            <person name="Veneault-Fourrey C."/>
            <person name="LaButti K."/>
            <person name="Lindquist E.A."/>
            <person name="Lipzen A."/>
            <person name="Lundell T."/>
            <person name="Morin E."/>
            <person name="Murat C."/>
            <person name="Riley R."/>
            <person name="Ohm R."/>
            <person name="Sun H."/>
            <person name="Tunlid A."/>
            <person name="Henrissat B."/>
            <person name="Grigoriev I.V."/>
            <person name="Hibbett D.S."/>
            <person name="Martin F."/>
        </authorList>
    </citation>
    <scope>NUCLEOTIDE SEQUENCE [LARGE SCALE GENOMIC DNA]</scope>
    <source>
        <strain evidence="2">Foug A</strain>
    </source>
</reference>
<dbReference type="EMBL" id="KN822098">
    <property type="protein sequence ID" value="KIM57646.1"/>
    <property type="molecule type" value="Genomic_DNA"/>
</dbReference>